<evidence type="ECO:0000256" key="1">
    <source>
        <dbReference type="SAM" id="Phobius"/>
    </source>
</evidence>
<accession>A0A224Y3K2</accession>
<dbReference type="EMBL" id="GFTR01000764">
    <property type="protein sequence ID" value="JAW15662.1"/>
    <property type="molecule type" value="Transcribed_RNA"/>
</dbReference>
<keyword evidence="1" id="KW-0812">Transmembrane</keyword>
<sequence>MVLHFMVFNCCMILYMVMALYTSWSDRTVFMNFFMISTRTSVSCSWTGRCLCNMVTAETFCTSIFNLLFGWCRCTILM</sequence>
<reference evidence="2" key="1">
    <citation type="journal article" date="2018" name="PLoS Negl. Trop. Dis.">
        <title>An insight into the salivary gland and fat body transcriptome of Panstrongylus lignarius (Hemiptera: Heteroptera), the main vector of Chagas disease in Peru.</title>
        <authorList>
            <person name="Nevoa J.C."/>
            <person name="Mendes M.T."/>
            <person name="da Silva M.V."/>
            <person name="Soares S.C."/>
            <person name="Oliveira C.J.F."/>
            <person name="Ribeiro J.M.C."/>
        </authorList>
    </citation>
    <scope>NUCLEOTIDE SEQUENCE</scope>
</reference>
<organism evidence="2">
    <name type="scientific">Panstrongylus lignarius</name>
    <dbReference type="NCBI Taxonomy" id="156445"/>
    <lineage>
        <taxon>Eukaryota</taxon>
        <taxon>Metazoa</taxon>
        <taxon>Ecdysozoa</taxon>
        <taxon>Arthropoda</taxon>
        <taxon>Hexapoda</taxon>
        <taxon>Insecta</taxon>
        <taxon>Pterygota</taxon>
        <taxon>Neoptera</taxon>
        <taxon>Paraneoptera</taxon>
        <taxon>Hemiptera</taxon>
        <taxon>Heteroptera</taxon>
        <taxon>Panheteroptera</taxon>
        <taxon>Cimicomorpha</taxon>
        <taxon>Reduviidae</taxon>
        <taxon>Triatominae</taxon>
        <taxon>Panstrongylus</taxon>
    </lineage>
</organism>
<protein>
    <submittedName>
        <fullName evidence="2">Uncharacterized protein</fullName>
    </submittedName>
</protein>
<keyword evidence="1" id="KW-0472">Membrane</keyword>
<keyword evidence="1" id="KW-1133">Transmembrane helix</keyword>
<proteinExistence type="predicted"/>
<feature type="transmembrane region" description="Helical" evidence="1">
    <location>
        <begin position="6"/>
        <end position="24"/>
    </location>
</feature>
<dbReference type="AlphaFoldDB" id="A0A224Y3K2"/>
<name>A0A224Y3K2_9HEMI</name>
<evidence type="ECO:0000313" key="2">
    <source>
        <dbReference type="EMBL" id="JAW15662.1"/>
    </source>
</evidence>